<comment type="caution">
    <text evidence="1">The sequence shown here is derived from an EMBL/GenBank/DDBJ whole genome shotgun (WGS) entry which is preliminary data.</text>
</comment>
<dbReference type="EMBL" id="BMLG01000007">
    <property type="protein sequence ID" value="GGM31401.1"/>
    <property type="molecule type" value="Genomic_DNA"/>
</dbReference>
<name>A0A917TPT2_9BACI</name>
<organism evidence="1 2">
    <name type="scientific">Paraliobacillus quinghaiensis</name>
    <dbReference type="NCBI Taxonomy" id="470815"/>
    <lineage>
        <taxon>Bacteria</taxon>
        <taxon>Bacillati</taxon>
        <taxon>Bacillota</taxon>
        <taxon>Bacilli</taxon>
        <taxon>Bacillales</taxon>
        <taxon>Bacillaceae</taxon>
        <taxon>Paraliobacillus</taxon>
    </lineage>
</organism>
<accession>A0A917TPT2</accession>
<protein>
    <submittedName>
        <fullName evidence="1">Uncharacterized protein</fullName>
    </submittedName>
</protein>
<dbReference type="AlphaFoldDB" id="A0A917TPT2"/>
<reference evidence="1" key="1">
    <citation type="journal article" date="2014" name="Int. J. Syst. Evol. Microbiol.">
        <title>Complete genome sequence of Corynebacterium casei LMG S-19264T (=DSM 44701T), isolated from a smear-ripened cheese.</title>
        <authorList>
            <consortium name="US DOE Joint Genome Institute (JGI-PGF)"/>
            <person name="Walter F."/>
            <person name="Albersmeier A."/>
            <person name="Kalinowski J."/>
            <person name="Ruckert C."/>
        </authorList>
    </citation>
    <scope>NUCLEOTIDE SEQUENCE</scope>
    <source>
        <strain evidence="1">CGMCC 1.6333</strain>
    </source>
</reference>
<sequence length="48" mass="5789">MMCRRPEIAQNVVIDPNLPRLLKADQFQQIKLNCFLFLFTERAIMFFK</sequence>
<keyword evidence="2" id="KW-1185">Reference proteome</keyword>
<proteinExistence type="predicted"/>
<evidence type="ECO:0000313" key="2">
    <source>
        <dbReference type="Proteomes" id="UP000618460"/>
    </source>
</evidence>
<dbReference type="Proteomes" id="UP000618460">
    <property type="component" value="Unassembled WGS sequence"/>
</dbReference>
<evidence type="ECO:0000313" key="1">
    <source>
        <dbReference type="EMBL" id="GGM31401.1"/>
    </source>
</evidence>
<dbReference type="RefSeq" id="WP_162879160.1">
    <property type="nucleotide sequence ID" value="NZ_QJSH01000008.1"/>
</dbReference>
<gene>
    <name evidence="1" type="ORF">GCM10011351_16910</name>
</gene>
<reference evidence="1" key="2">
    <citation type="submission" date="2020-09" db="EMBL/GenBank/DDBJ databases">
        <authorList>
            <person name="Sun Q."/>
            <person name="Zhou Y."/>
        </authorList>
    </citation>
    <scope>NUCLEOTIDE SEQUENCE</scope>
    <source>
        <strain evidence="1">CGMCC 1.6333</strain>
    </source>
</reference>